<name>A0A2P2QFB9_RHIMU</name>
<dbReference type="AlphaFoldDB" id="A0A2P2QFB9"/>
<keyword evidence="1" id="KW-0472">Membrane</keyword>
<organism evidence="2">
    <name type="scientific">Rhizophora mucronata</name>
    <name type="common">Asiatic mangrove</name>
    <dbReference type="NCBI Taxonomy" id="61149"/>
    <lineage>
        <taxon>Eukaryota</taxon>
        <taxon>Viridiplantae</taxon>
        <taxon>Streptophyta</taxon>
        <taxon>Embryophyta</taxon>
        <taxon>Tracheophyta</taxon>
        <taxon>Spermatophyta</taxon>
        <taxon>Magnoliopsida</taxon>
        <taxon>eudicotyledons</taxon>
        <taxon>Gunneridae</taxon>
        <taxon>Pentapetalae</taxon>
        <taxon>rosids</taxon>
        <taxon>fabids</taxon>
        <taxon>Malpighiales</taxon>
        <taxon>Rhizophoraceae</taxon>
        <taxon>Rhizophora</taxon>
    </lineage>
</organism>
<accession>A0A2P2QFB9</accession>
<reference evidence="2" key="1">
    <citation type="submission" date="2018-02" db="EMBL/GenBank/DDBJ databases">
        <title>Rhizophora mucronata_Transcriptome.</title>
        <authorList>
            <person name="Meera S.P."/>
            <person name="Sreeshan A."/>
            <person name="Augustine A."/>
        </authorList>
    </citation>
    <scope>NUCLEOTIDE SEQUENCE</scope>
    <source>
        <tissue evidence="2">Leaf</tissue>
    </source>
</reference>
<keyword evidence="1" id="KW-0812">Transmembrane</keyword>
<protein>
    <submittedName>
        <fullName evidence="2">Uncharacterized protein</fullName>
    </submittedName>
</protein>
<sequence length="47" mass="5601">MHRPSVSLSQYIFSTMSGRLRCANVFNKILLFFSLEMCLVYIFYFLL</sequence>
<feature type="transmembrane region" description="Helical" evidence="1">
    <location>
        <begin position="25"/>
        <end position="46"/>
    </location>
</feature>
<evidence type="ECO:0000256" key="1">
    <source>
        <dbReference type="SAM" id="Phobius"/>
    </source>
</evidence>
<proteinExistence type="predicted"/>
<keyword evidence="1" id="KW-1133">Transmembrane helix</keyword>
<dbReference type="EMBL" id="GGEC01085083">
    <property type="protein sequence ID" value="MBX65567.1"/>
    <property type="molecule type" value="Transcribed_RNA"/>
</dbReference>
<evidence type="ECO:0000313" key="2">
    <source>
        <dbReference type="EMBL" id="MBX65567.1"/>
    </source>
</evidence>